<accession>A0ABW6VHZ2</accession>
<organism evidence="1 2">
    <name type="scientific">Microtetraspora fusca</name>
    <dbReference type="NCBI Taxonomy" id="1997"/>
    <lineage>
        <taxon>Bacteria</taxon>
        <taxon>Bacillati</taxon>
        <taxon>Actinomycetota</taxon>
        <taxon>Actinomycetes</taxon>
        <taxon>Streptosporangiales</taxon>
        <taxon>Streptosporangiaceae</taxon>
        <taxon>Microtetraspora</taxon>
    </lineage>
</organism>
<keyword evidence="2" id="KW-1185">Reference proteome</keyword>
<protein>
    <submittedName>
        <fullName evidence="1">Uncharacterized protein</fullName>
    </submittedName>
</protein>
<reference evidence="1 2" key="1">
    <citation type="submission" date="2024-10" db="EMBL/GenBank/DDBJ databases">
        <title>The Natural Products Discovery Center: Release of the First 8490 Sequenced Strains for Exploring Actinobacteria Biosynthetic Diversity.</title>
        <authorList>
            <person name="Kalkreuter E."/>
            <person name="Kautsar S.A."/>
            <person name="Yang D."/>
            <person name="Bader C.D."/>
            <person name="Teijaro C.N."/>
            <person name="Fluegel L."/>
            <person name="Davis C.M."/>
            <person name="Simpson J.R."/>
            <person name="Lauterbach L."/>
            <person name="Steele A.D."/>
            <person name="Gui C."/>
            <person name="Meng S."/>
            <person name="Li G."/>
            <person name="Viehrig K."/>
            <person name="Ye F."/>
            <person name="Su P."/>
            <person name="Kiefer A.F."/>
            <person name="Nichols A."/>
            <person name="Cepeda A.J."/>
            <person name="Yan W."/>
            <person name="Fan B."/>
            <person name="Jiang Y."/>
            <person name="Adhikari A."/>
            <person name="Zheng C.-J."/>
            <person name="Schuster L."/>
            <person name="Cowan T.M."/>
            <person name="Smanski M.J."/>
            <person name="Chevrette M.G."/>
            <person name="De Carvalho L.P.S."/>
            <person name="Shen B."/>
        </authorList>
    </citation>
    <scope>NUCLEOTIDE SEQUENCE [LARGE SCALE GENOMIC DNA]</scope>
    <source>
        <strain evidence="1 2">NPDC001281</strain>
    </source>
</reference>
<dbReference type="Proteomes" id="UP001602119">
    <property type="component" value="Unassembled WGS sequence"/>
</dbReference>
<dbReference type="EMBL" id="JBIAXI010000040">
    <property type="protein sequence ID" value="MFF4778985.1"/>
    <property type="molecule type" value="Genomic_DNA"/>
</dbReference>
<evidence type="ECO:0000313" key="2">
    <source>
        <dbReference type="Proteomes" id="UP001602119"/>
    </source>
</evidence>
<name>A0ABW6VHZ2_MICFU</name>
<comment type="caution">
    <text evidence="1">The sequence shown here is derived from an EMBL/GenBank/DDBJ whole genome shotgun (WGS) entry which is preliminary data.</text>
</comment>
<dbReference type="RefSeq" id="WP_387347621.1">
    <property type="nucleotide sequence ID" value="NZ_JBIAXI010000040.1"/>
</dbReference>
<gene>
    <name evidence="1" type="ORF">ACFY05_39795</name>
</gene>
<evidence type="ECO:0000313" key="1">
    <source>
        <dbReference type="EMBL" id="MFF4778985.1"/>
    </source>
</evidence>
<sequence>MIMLWSRGQIGYIGKNAMSMPSRLNGSCNRPRHAIRTLPPKKGPRKIIRNKLIKVVLTASFVALGVSASATAASAADASLSVTGASFGGSLSYSGSYGNYSGTFNSSVCNPTTGPNKYRTAGLTFDGAGLPTSYGITGCGSKPVSGSQTTLSPNGTVTITIKSISGATGSRTISR</sequence>
<proteinExistence type="predicted"/>